<dbReference type="RefSeq" id="WP_345725797.1">
    <property type="nucleotide sequence ID" value="NZ_BAAAYN010000001.1"/>
</dbReference>
<dbReference type="Proteomes" id="UP001501676">
    <property type="component" value="Unassembled WGS sequence"/>
</dbReference>
<proteinExistence type="predicted"/>
<keyword evidence="2" id="KW-1185">Reference proteome</keyword>
<dbReference type="EMBL" id="BAAAYN010000001">
    <property type="protein sequence ID" value="GAA3381566.1"/>
    <property type="molecule type" value="Genomic_DNA"/>
</dbReference>
<gene>
    <name evidence="1" type="ORF">GCM10020369_00010</name>
</gene>
<reference evidence="2" key="1">
    <citation type="journal article" date="2019" name="Int. J. Syst. Evol. Microbiol.">
        <title>The Global Catalogue of Microorganisms (GCM) 10K type strain sequencing project: providing services to taxonomists for standard genome sequencing and annotation.</title>
        <authorList>
            <consortium name="The Broad Institute Genomics Platform"/>
            <consortium name="The Broad Institute Genome Sequencing Center for Infectious Disease"/>
            <person name="Wu L."/>
            <person name="Ma J."/>
        </authorList>
    </citation>
    <scope>NUCLEOTIDE SEQUENCE [LARGE SCALE GENOMIC DNA]</scope>
    <source>
        <strain evidence="2">JCM 9458</strain>
    </source>
</reference>
<sequence length="108" mass="11700">MSAIDDSGRIADRSTVRALGWLPGTAVAVSAAPRIVAVIARADAAESITQQGRLRLHHTTRAVAGIRTGDRLLLAAYLDRRLLIVYTMRLLHQLLDAHHARPGAEFPS</sequence>
<protein>
    <submittedName>
        <fullName evidence="1">Uncharacterized protein</fullName>
    </submittedName>
</protein>
<organism evidence="1 2">
    <name type="scientific">Cryptosporangium minutisporangium</name>
    <dbReference type="NCBI Taxonomy" id="113569"/>
    <lineage>
        <taxon>Bacteria</taxon>
        <taxon>Bacillati</taxon>
        <taxon>Actinomycetota</taxon>
        <taxon>Actinomycetes</taxon>
        <taxon>Cryptosporangiales</taxon>
        <taxon>Cryptosporangiaceae</taxon>
        <taxon>Cryptosporangium</taxon>
    </lineage>
</organism>
<evidence type="ECO:0000313" key="1">
    <source>
        <dbReference type="EMBL" id="GAA3381566.1"/>
    </source>
</evidence>
<evidence type="ECO:0000313" key="2">
    <source>
        <dbReference type="Proteomes" id="UP001501676"/>
    </source>
</evidence>
<comment type="caution">
    <text evidence="1">The sequence shown here is derived from an EMBL/GenBank/DDBJ whole genome shotgun (WGS) entry which is preliminary data.</text>
</comment>
<accession>A0ABP6SNL1</accession>
<name>A0ABP6SNL1_9ACTN</name>